<dbReference type="PANTHER" id="PTHR48041:SF139">
    <property type="entry name" value="PROTEIN SCARLET"/>
    <property type="match status" value="1"/>
</dbReference>
<evidence type="ECO:0000256" key="3">
    <source>
        <dbReference type="ARBA" id="ARBA00022692"/>
    </source>
</evidence>
<dbReference type="PROSITE" id="PS50893">
    <property type="entry name" value="ABC_TRANSPORTER_2"/>
    <property type="match status" value="1"/>
</dbReference>
<feature type="transmembrane region" description="Helical" evidence="8">
    <location>
        <begin position="529"/>
        <end position="550"/>
    </location>
</feature>
<comment type="subcellular location">
    <subcellularLocation>
        <location evidence="1">Membrane</location>
        <topology evidence="1">Multi-pass membrane protein</topology>
    </subcellularLocation>
</comment>
<feature type="domain" description="ABC transporter" evidence="9">
    <location>
        <begin position="12"/>
        <end position="247"/>
    </location>
</feature>
<evidence type="ECO:0000256" key="6">
    <source>
        <dbReference type="ARBA" id="ARBA00022989"/>
    </source>
</evidence>
<keyword evidence="6 8" id="KW-1133">Transmembrane helix</keyword>
<proteinExistence type="predicted"/>
<dbReference type="GO" id="GO:0005524">
    <property type="term" value="F:ATP binding"/>
    <property type="evidence" value="ECO:0007669"/>
    <property type="project" value="UniProtKB-KW"/>
</dbReference>
<organism evidence="10 11">
    <name type="scientific">Pseudoloma neurophilia</name>
    <dbReference type="NCBI Taxonomy" id="146866"/>
    <lineage>
        <taxon>Eukaryota</taxon>
        <taxon>Fungi</taxon>
        <taxon>Fungi incertae sedis</taxon>
        <taxon>Microsporidia</taxon>
        <taxon>Pseudoloma</taxon>
    </lineage>
</organism>
<gene>
    <name evidence="10" type="ORF">M153_9500011641</name>
</gene>
<evidence type="ECO:0000313" key="10">
    <source>
        <dbReference type="EMBL" id="KRH94921.1"/>
    </source>
</evidence>
<accession>A0A0R0M067</accession>
<dbReference type="PROSITE" id="PS00211">
    <property type="entry name" value="ABC_TRANSPORTER_1"/>
    <property type="match status" value="1"/>
</dbReference>
<feature type="transmembrane region" description="Helical" evidence="8">
    <location>
        <begin position="388"/>
        <end position="412"/>
    </location>
</feature>
<keyword evidence="4" id="KW-0547">Nucleotide-binding</keyword>
<feature type="transmembrane region" description="Helical" evidence="8">
    <location>
        <begin position="609"/>
        <end position="631"/>
    </location>
</feature>
<dbReference type="EMBL" id="LGUB01000017">
    <property type="protein sequence ID" value="KRH94921.1"/>
    <property type="molecule type" value="Genomic_DNA"/>
</dbReference>
<feature type="transmembrane region" description="Helical" evidence="8">
    <location>
        <begin position="499"/>
        <end position="517"/>
    </location>
</feature>
<dbReference type="OrthoDB" id="2141921at2759"/>
<dbReference type="InterPro" id="IPR003439">
    <property type="entry name" value="ABC_transporter-like_ATP-bd"/>
</dbReference>
<dbReference type="InterPro" id="IPR027417">
    <property type="entry name" value="P-loop_NTPase"/>
</dbReference>
<dbReference type="SMART" id="SM00382">
    <property type="entry name" value="AAA"/>
    <property type="match status" value="1"/>
</dbReference>
<keyword evidence="3 8" id="KW-0812">Transmembrane</keyword>
<dbReference type="SUPFAM" id="SSF52540">
    <property type="entry name" value="P-loop containing nucleoside triphosphate hydrolases"/>
    <property type="match status" value="1"/>
</dbReference>
<dbReference type="GO" id="GO:0016020">
    <property type="term" value="C:membrane"/>
    <property type="evidence" value="ECO:0007669"/>
    <property type="project" value="UniProtKB-SubCell"/>
</dbReference>
<evidence type="ECO:0000256" key="1">
    <source>
        <dbReference type="ARBA" id="ARBA00004141"/>
    </source>
</evidence>
<keyword evidence="2" id="KW-0813">Transport</keyword>
<dbReference type="Pfam" id="PF00005">
    <property type="entry name" value="ABC_tran"/>
    <property type="match status" value="1"/>
</dbReference>
<keyword evidence="11" id="KW-1185">Reference proteome</keyword>
<feature type="transmembrane region" description="Helical" evidence="8">
    <location>
        <begin position="467"/>
        <end position="487"/>
    </location>
</feature>
<keyword evidence="5 10" id="KW-0067">ATP-binding</keyword>
<evidence type="ECO:0000256" key="2">
    <source>
        <dbReference type="ARBA" id="ARBA00022448"/>
    </source>
</evidence>
<protein>
    <submittedName>
        <fullName evidence="10">ATP-binding Cassette (ABC) Superfamily</fullName>
    </submittedName>
</protein>
<reference evidence="10 11" key="1">
    <citation type="submission" date="2015-07" db="EMBL/GenBank/DDBJ databases">
        <title>The genome of Pseudoloma neurophilia, a relevant intracellular parasite of the zebrafish.</title>
        <authorList>
            <person name="Ndikumana S."/>
            <person name="Pelin A."/>
            <person name="Sanders J."/>
            <person name="Corradi N."/>
        </authorList>
    </citation>
    <scope>NUCLEOTIDE SEQUENCE [LARGE SCALE GENOMIC DNA]</scope>
    <source>
        <strain evidence="10 11">MK1</strain>
    </source>
</reference>
<comment type="caution">
    <text evidence="10">The sequence shown here is derived from an EMBL/GenBank/DDBJ whole genome shotgun (WGS) entry which is preliminary data.</text>
</comment>
<dbReference type="Gene3D" id="3.40.50.300">
    <property type="entry name" value="P-loop containing nucleotide triphosphate hydrolases"/>
    <property type="match status" value="1"/>
</dbReference>
<dbReference type="GO" id="GO:0042626">
    <property type="term" value="F:ATPase-coupled transmembrane transporter activity"/>
    <property type="evidence" value="ECO:0007669"/>
    <property type="project" value="TreeGrafter"/>
</dbReference>
<feature type="transmembrane region" description="Helical" evidence="8">
    <location>
        <begin position="330"/>
        <end position="347"/>
    </location>
</feature>
<sequence length="646" mass="73824">MVFTWNSVDIEVPNNNARYKTKRIKLVSDAHGKATNGLLAVMGPSGSGKTTLMNAFVGRVPSGSKTTGKITWNGEERSKNIEEWQSSVGFVDQDDTIFESLTAEQTVKYSAKFRLKNQKGIDLDQKIKHLFTKLSISHVAKNKMANLSGGERKRVMIAVELVTDPKIIFLDEPTSGLDNNTTLKIIRLLKQLSEEGRTIIFTIHQPDDLTAEEFDNICLLSQGRTVYMGKYKECESYLKEKGFVKEERETFSNFAMRILDVEPGVYHESIENSILDKAVSDVKESYKESAITKVPKYSNETSMTYNINFRHVLILLKRRFRLNLFKIKNVMMVLCNIAVILFIFYKISGSKLWIEKYVAKLTEDKSSDTLQMSSEVIKEFADITAKMVLRLFFCVLFLPSMTSILPVTAGLAFYPENKQVKREMGVNTYSIISYYCSVFIFEFIYCMPAFIVNLLSIRYIVGVELQICDIIMSLFIIIIALITLFFSGSVSKSEKVTQIIFSFVFMANIFPLALIISLMKIGGAFEAKLWHAVFNLLPTYPTSTFTMYYYSDSCFKYMETKLVDLMKKYKPDFKEEQIKLYLKPIKEKLREPVDEHVSSNLIGYEISGYWGIAFAIISVTIWLVCSILLLSRLLKTPLRLRLNGKS</sequence>
<dbReference type="Proteomes" id="UP000051530">
    <property type="component" value="Unassembled WGS sequence"/>
</dbReference>
<evidence type="ECO:0000259" key="9">
    <source>
        <dbReference type="PROSITE" id="PS50893"/>
    </source>
</evidence>
<evidence type="ECO:0000313" key="11">
    <source>
        <dbReference type="Proteomes" id="UP000051530"/>
    </source>
</evidence>
<dbReference type="InterPro" id="IPR017871">
    <property type="entry name" value="ABC_transporter-like_CS"/>
</dbReference>
<evidence type="ECO:0000256" key="7">
    <source>
        <dbReference type="ARBA" id="ARBA00023136"/>
    </source>
</evidence>
<dbReference type="AlphaFoldDB" id="A0A0R0M067"/>
<keyword evidence="7 8" id="KW-0472">Membrane</keyword>
<dbReference type="PANTHER" id="PTHR48041">
    <property type="entry name" value="ABC TRANSPORTER G FAMILY MEMBER 28"/>
    <property type="match status" value="1"/>
</dbReference>
<dbReference type="InterPro" id="IPR003593">
    <property type="entry name" value="AAA+_ATPase"/>
</dbReference>
<feature type="transmembrane region" description="Helical" evidence="8">
    <location>
        <begin position="432"/>
        <end position="455"/>
    </location>
</feature>
<dbReference type="GO" id="GO:0016887">
    <property type="term" value="F:ATP hydrolysis activity"/>
    <property type="evidence" value="ECO:0007669"/>
    <property type="project" value="InterPro"/>
</dbReference>
<name>A0A0R0M067_9MICR</name>
<dbReference type="InterPro" id="IPR050352">
    <property type="entry name" value="ABCG_transporters"/>
</dbReference>
<evidence type="ECO:0000256" key="5">
    <source>
        <dbReference type="ARBA" id="ARBA00022840"/>
    </source>
</evidence>
<evidence type="ECO:0000256" key="8">
    <source>
        <dbReference type="SAM" id="Phobius"/>
    </source>
</evidence>
<evidence type="ECO:0000256" key="4">
    <source>
        <dbReference type="ARBA" id="ARBA00022741"/>
    </source>
</evidence>
<dbReference type="VEuPathDB" id="MicrosporidiaDB:M153_9500011641"/>